<reference evidence="8 9" key="1">
    <citation type="submission" date="2017-08" db="EMBL/GenBank/DDBJ databases">
        <title>Complete genome sequence of Mucilaginibacter sp. strain BJC16-A31.</title>
        <authorList>
            <consortium name="Henan University of Science and Technology"/>
            <person name="You X."/>
        </authorList>
    </citation>
    <scope>NUCLEOTIDE SEQUENCE [LARGE SCALE GENOMIC DNA]</scope>
    <source>
        <strain evidence="8 9">BJC16-A31</strain>
    </source>
</reference>
<protein>
    <submittedName>
        <fullName evidence="8">DoxX family protein</fullName>
    </submittedName>
</protein>
<dbReference type="InterPro" id="IPR051907">
    <property type="entry name" value="DoxX-like_oxidoreductase"/>
</dbReference>
<feature type="transmembrane region" description="Helical" evidence="7">
    <location>
        <begin position="140"/>
        <end position="158"/>
    </location>
</feature>
<dbReference type="InterPro" id="IPR032808">
    <property type="entry name" value="DoxX"/>
</dbReference>
<feature type="transmembrane region" description="Helical" evidence="7">
    <location>
        <begin position="82"/>
        <end position="103"/>
    </location>
</feature>
<dbReference type="KEGG" id="muc:MuYL_3587"/>
<evidence type="ECO:0000256" key="4">
    <source>
        <dbReference type="ARBA" id="ARBA00022692"/>
    </source>
</evidence>
<organism evidence="8 9">
    <name type="scientific">Mucilaginibacter xinganensis</name>
    <dbReference type="NCBI Taxonomy" id="1234841"/>
    <lineage>
        <taxon>Bacteria</taxon>
        <taxon>Pseudomonadati</taxon>
        <taxon>Bacteroidota</taxon>
        <taxon>Sphingobacteriia</taxon>
        <taxon>Sphingobacteriales</taxon>
        <taxon>Sphingobacteriaceae</taxon>
        <taxon>Mucilaginibacter</taxon>
    </lineage>
</organism>
<evidence type="ECO:0000313" key="9">
    <source>
        <dbReference type="Proteomes" id="UP000215002"/>
    </source>
</evidence>
<dbReference type="PANTHER" id="PTHR33452">
    <property type="entry name" value="OXIDOREDUCTASE CATD-RELATED"/>
    <property type="match status" value="1"/>
</dbReference>
<proteinExistence type="inferred from homology"/>
<evidence type="ECO:0000256" key="7">
    <source>
        <dbReference type="SAM" id="Phobius"/>
    </source>
</evidence>
<name>A0A223P034_9SPHI</name>
<evidence type="ECO:0000256" key="6">
    <source>
        <dbReference type="ARBA" id="ARBA00023136"/>
    </source>
</evidence>
<dbReference type="OrthoDB" id="879806at2"/>
<gene>
    <name evidence="8" type="ORF">MuYL_3587</name>
</gene>
<accession>A0A223P034</accession>
<dbReference type="Proteomes" id="UP000215002">
    <property type="component" value="Chromosome"/>
</dbReference>
<keyword evidence="3" id="KW-1003">Cell membrane</keyword>
<comment type="similarity">
    <text evidence="2">Belongs to the DoxX family.</text>
</comment>
<evidence type="ECO:0000256" key="2">
    <source>
        <dbReference type="ARBA" id="ARBA00006679"/>
    </source>
</evidence>
<comment type="subcellular location">
    <subcellularLocation>
        <location evidence="1">Cell membrane</location>
        <topology evidence="1">Multi-pass membrane protein</topology>
    </subcellularLocation>
</comment>
<dbReference type="GO" id="GO:0005886">
    <property type="term" value="C:plasma membrane"/>
    <property type="evidence" value="ECO:0007669"/>
    <property type="project" value="UniProtKB-SubCell"/>
</dbReference>
<dbReference type="AlphaFoldDB" id="A0A223P034"/>
<evidence type="ECO:0000256" key="3">
    <source>
        <dbReference type="ARBA" id="ARBA00022475"/>
    </source>
</evidence>
<dbReference type="PANTHER" id="PTHR33452:SF1">
    <property type="entry name" value="INNER MEMBRANE PROTEIN YPHA-RELATED"/>
    <property type="match status" value="1"/>
</dbReference>
<dbReference type="RefSeq" id="WP_094571646.1">
    <property type="nucleotide sequence ID" value="NZ_CP022743.1"/>
</dbReference>
<dbReference type="Pfam" id="PF07681">
    <property type="entry name" value="DoxX"/>
    <property type="match status" value="1"/>
</dbReference>
<keyword evidence="5 7" id="KW-1133">Transmembrane helix</keyword>
<feature type="transmembrane region" description="Helical" evidence="7">
    <location>
        <begin position="110"/>
        <end position="128"/>
    </location>
</feature>
<sequence>MPLKKKLLKLLQRLTSPILLPYWWQDALLMIPRLVCGFLLTSNFGAAKFGLPWSPADNNLGFFEVAFWFPHDVAQYGGIFKLFPIFFAWMGAFSEAVGGIFLLLGLQTRVFSFLIFCTMMVAIFLQQWSNGTWNTLPALGFGWVSLFTMVLGSGRFGLDHLISKKIKA</sequence>
<dbReference type="EMBL" id="CP022743">
    <property type="protein sequence ID" value="ASU35472.1"/>
    <property type="molecule type" value="Genomic_DNA"/>
</dbReference>
<evidence type="ECO:0000313" key="8">
    <source>
        <dbReference type="EMBL" id="ASU35472.1"/>
    </source>
</evidence>
<keyword evidence="6 7" id="KW-0472">Membrane</keyword>
<keyword evidence="4 7" id="KW-0812">Transmembrane</keyword>
<evidence type="ECO:0000256" key="1">
    <source>
        <dbReference type="ARBA" id="ARBA00004651"/>
    </source>
</evidence>
<keyword evidence="9" id="KW-1185">Reference proteome</keyword>
<evidence type="ECO:0000256" key="5">
    <source>
        <dbReference type="ARBA" id="ARBA00022989"/>
    </source>
</evidence>